<accession>A0A1F8FBT8</accession>
<dbReference type="CDD" id="cd07750">
    <property type="entry name" value="PolyPPase_VTC_like"/>
    <property type="match status" value="1"/>
</dbReference>
<proteinExistence type="predicted"/>
<dbReference type="Proteomes" id="UP000177167">
    <property type="component" value="Unassembled WGS sequence"/>
</dbReference>
<organism evidence="2 3">
    <name type="scientific">Candidatus Yanofskybacteria bacterium RIFCSPHIGHO2_02_FULL_41_11</name>
    <dbReference type="NCBI Taxonomy" id="1802675"/>
    <lineage>
        <taxon>Bacteria</taxon>
        <taxon>Candidatus Yanofskyibacteriota</taxon>
    </lineage>
</organism>
<dbReference type="InterPro" id="IPR042267">
    <property type="entry name" value="VTC_sf"/>
</dbReference>
<dbReference type="GO" id="GO:0006799">
    <property type="term" value="P:polyphosphate biosynthetic process"/>
    <property type="evidence" value="ECO:0007669"/>
    <property type="project" value="UniProtKB-ARBA"/>
</dbReference>
<sequence>MNKLFYRFEFKYFIMPLAEKSIEKELKRFGMKLDAPSILLGDGYYVTSLYFDSYDFKDYQDKCGGFKKRKKIRARIYEPYLEKSSSVMLELKKKDGERIGKTQLRLSRGEWQNFAERGVSSLLGLERHGPEENKNKNELIRNIIISAAKPQVVIRYKRKPYIATTSSALRVTFDSCLEARKTTDLGRNVFMTPIDEINRKGTILEVKSNYAMPQWLGRIIKDFNLKNEAISKYAYGVEAVFKYNPLFR</sequence>
<evidence type="ECO:0000313" key="3">
    <source>
        <dbReference type="Proteomes" id="UP000177167"/>
    </source>
</evidence>
<evidence type="ECO:0000313" key="2">
    <source>
        <dbReference type="EMBL" id="OGN10613.1"/>
    </source>
</evidence>
<dbReference type="Gene3D" id="3.20.100.30">
    <property type="entry name" value="VTC, catalytic tunnel domain"/>
    <property type="match status" value="1"/>
</dbReference>
<evidence type="ECO:0000259" key="1">
    <source>
        <dbReference type="Pfam" id="PF09359"/>
    </source>
</evidence>
<protein>
    <recommendedName>
        <fullName evidence="1">VTC domain-containing protein</fullName>
    </recommendedName>
</protein>
<comment type="caution">
    <text evidence="2">The sequence shown here is derived from an EMBL/GenBank/DDBJ whole genome shotgun (WGS) entry which is preliminary data.</text>
</comment>
<dbReference type="Pfam" id="PF09359">
    <property type="entry name" value="VTC"/>
    <property type="match status" value="1"/>
</dbReference>
<feature type="domain" description="VTC" evidence="1">
    <location>
        <begin position="7"/>
        <end position="241"/>
    </location>
</feature>
<dbReference type="AlphaFoldDB" id="A0A1F8FBT8"/>
<gene>
    <name evidence="2" type="ORF">A3J46_05390</name>
</gene>
<name>A0A1F8FBT8_9BACT</name>
<dbReference type="InterPro" id="IPR018966">
    <property type="entry name" value="VTC_domain"/>
</dbReference>
<dbReference type="EMBL" id="MGJP01000003">
    <property type="protein sequence ID" value="OGN10613.1"/>
    <property type="molecule type" value="Genomic_DNA"/>
</dbReference>
<reference evidence="2 3" key="1">
    <citation type="journal article" date="2016" name="Nat. Commun.">
        <title>Thousands of microbial genomes shed light on interconnected biogeochemical processes in an aquifer system.</title>
        <authorList>
            <person name="Anantharaman K."/>
            <person name="Brown C.T."/>
            <person name="Hug L.A."/>
            <person name="Sharon I."/>
            <person name="Castelle C.J."/>
            <person name="Probst A.J."/>
            <person name="Thomas B.C."/>
            <person name="Singh A."/>
            <person name="Wilkins M.J."/>
            <person name="Karaoz U."/>
            <person name="Brodie E.L."/>
            <person name="Williams K.H."/>
            <person name="Hubbard S.S."/>
            <person name="Banfield J.F."/>
        </authorList>
    </citation>
    <scope>NUCLEOTIDE SEQUENCE [LARGE SCALE GENOMIC DNA]</scope>
</reference>